<name>A0AB39Y8K4_9ACTN</name>
<dbReference type="Gene3D" id="3.40.630.30">
    <property type="match status" value="1"/>
</dbReference>
<dbReference type="EMBL" id="CP165727">
    <property type="protein sequence ID" value="XDV65412.1"/>
    <property type="molecule type" value="Genomic_DNA"/>
</dbReference>
<keyword evidence="1 4" id="KW-0808">Transferase</keyword>
<dbReference type="Pfam" id="PF00583">
    <property type="entry name" value="Acetyltransf_1"/>
    <property type="match status" value="1"/>
</dbReference>
<dbReference type="InterPro" id="IPR000182">
    <property type="entry name" value="GNAT_dom"/>
</dbReference>
<organism evidence="4">
    <name type="scientific">Streptomyces sp. R33</name>
    <dbReference type="NCBI Taxonomy" id="3238629"/>
    <lineage>
        <taxon>Bacteria</taxon>
        <taxon>Bacillati</taxon>
        <taxon>Actinomycetota</taxon>
        <taxon>Actinomycetes</taxon>
        <taxon>Kitasatosporales</taxon>
        <taxon>Streptomycetaceae</taxon>
        <taxon>Streptomyces</taxon>
    </lineage>
</organism>
<dbReference type="EC" id="2.3.1.-" evidence="4"/>
<dbReference type="RefSeq" id="WP_133897604.1">
    <property type="nucleotide sequence ID" value="NZ_CP165727.1"/>
</dbReference>
<evidence type="ECO:0000256" key="2">
    <source>
        <dbReference type="ARBA" id="ARBA00023315"/>
    </source>
</evidence>
<feature type="domain" description="N-acetyltransferase" evidence="3">
    <location>
        <begin position="4"/>
        <end position="184"/>
    </location>
</feature>
<dbReference type="PANTHER" id="PTHR43877">
    <property type="entry name" value="AMINOALKYLPHOSPHONATE N-ACETYLTRANSFERASE-RELATED-RELATED"/>
    <property type="match status" value="1"/>
</dbReference>
<evidence type="ECO:0000256" key="1">
    <source>
        <dbReference type="ARBA" id="ARBA00022679"/>
    </source>
</evidence>
<sequence length="184" mass="20571">MDQYVMRAVRGDEWEKVKELRIAALRDPAAPVAFLETLAEAEARPDEFWQDRAQGASHGRRARQFVAEAPDGRWVGSVTVLVEEGGTSDFFERVVEQTQGHVVGVFVRPEQRGTGVTDGLFAAALDWAWSLEGPALERVRLFVHEDNERAGAFYRRFGFRASGEVVPVPADPGAKEFEYVLPRP</sequence>
<evidence type="ECO:0000259" key="3">
    <source>
        <dbReference type="PROSITE" id="PS51186"/>
    </source>
</evidence>
<dbReference type="SUPFAM" id="SSF55729">
    <property type="entry name" value="Acyl-CoA N-acyltransferases (Nat)"/>
    <property type="match status" value="1"/>
</dbReference>
<dbReference type="GO" id="GO:0016747">
    <property type="term" value="F:acyltransferase activity, transferring groups other than amino-acyl groups"/>
    <property type="evidence" value="ECO:0007669"/>
    <property type="project" value="InterPro"/>
</dbReference>
<dbReference type="InterPro" id="IPR016181">
    <property type="entry name" value="Acyl_CoA_acyltransferase"/>
</dbReference>
<accession>A0AB39Y8K4</accession>
<proteinExistence type="predicted"/>
<dbReference type="AlphaFoldDB" id="A0AB39Y8K4"/>
<dbReference type="InterPro" id="IPR050832">
    <property type="entry name" value="Bact_Acetyltransf"/>
</dbReference>
<reference evidence="4" key="1">
    <citation type="submission" date="2024-08" db="EMBL/GenBank/DDBJ databases">
        <authorList>
            <person name="Yu S.T."/>
        </authorList>
    </citation>
    <scope>NUCLEOTIDE SEQUENCE</scope>
    <source>
        <strain evidence="4">R33</strain>
    </source>
</reference>
<keyword evidence="2 4" id="KW-0012">Acyltransferase</keyword>
<dbReference type="PROSITE" id="PS51186">
    <property type="entry name" value="GNAT"/>
    <property type="match status" value="1"/>
</dbReference>
<gene>
    <name evidence="4" type="ORF">AB5J51_21930</name>
</gene>
<protein>
    <submittedName>
        <fullName evidence="4">GNAT family N-acetyltransferase</fullName>
        <ecNumber evidence="4">2.3.1.-</ecNumber>
    </submittedName>
</protein>
<evidence type="ECO:0000313" key="4">
    <source>
        <dbReference type="EMBL" id="XDV65412.1"/>
    </source>
</evidence>
<dbReference type="CDD" id="cd04301">
    <property type="entry name" value="NAT_SF"/>
    <property type="match status" value="1"/>
</dbReference>